<dbReference type="EMBL" id="LGUB01000005">
    <property type="protein sequence ID" value="KRH95144.1"/>
    <property type="molecule type" value="Genomic_DNA"/>
</dbReference>
<evidence type="ECO:0000256" key="1">
    <source>
        <dbReference type="SAM" id="MobiDB-lite"/>
    </source>
</evidence>
<feature type="compositionally biased region" description="Basic and acidic residues" evidence="1">
    <location>
        <begin position="340"/>
        <end position="356"/>
    </location>
</feature>
<organism evidence="2 3">
    <name type="scientific">Pseudoloma neurophilia</name>
    <dbReference type="NCBI Taxonomy" id="146866"/>
    <lineage>
        <taxon>Eukaryota</taxon>
        <taxon>Fungi</taxon>
        <taxon>Fungi incertae sedis</taxon>
        <taxon>Microsporidia</taxon>
        <taxon>Pseudoloma</taxon>
    </lineage>
</organism>
<sequence>MFLTVFLNASKILAEDTDVNPDVSSQNTAVATKTDAESTGLPTEIANKELVLDIKPSEMDSSASPEAPVQNVTKQNFTDNVVPETMLVNDTTEKQDVVEPAVDEKETDNQEKTNEIAKPEEKDNKPISEPENNPVTEKPIDNTQTVESNDTEEISSSDKQADKQPDKQPEKQVDTQEEVSKDKKSCLKRLFEKITSFFYGQQDEKTVDSTTLEEIKDSFGEKTVDISEDVEVFLVNAVENVEEEFDTAVKKSADWIEGKIDTTEDFLQDIVSKSDFLSEEAKEDINEWIEDAGNKFEDFVEKTEEFLKKGGDLIADGLEDAIHATQDFIEDIFESEESENEKKQENSKEQNDGLLV</sequence>
<reference evidence="2 3" key="1">
    <citation type="submission" date="2015-07" db="EMBL/GenBank/DDBJ databases">
        <title>The genome of Pseudoloma neurophilia, a relevant intracellular parasite of the zebrafish.</title>
        <authorList>
            <person name="Ndikumana S."/>
            <person name="Pelin A."/>
            <person name="Sanders J."/>
            <person name="Corradi N."/>
        </authorList>
    </citation>
    <scope>NUCLEOTIDE SEQUENCE [LARGE SCALE GENOMIC DNA]</scope>
    <source>
        <strain evidence="2 3">MK1</strain>
    </source>
</reference>
<feature type="compositionally biased region" description="Polar residues" evidence="1">
    <location>
        <begin position="130"/>
        <end position="148"/>
    </location>
</feature>
<accession>A0A0R0M1D7</accession>
<proteinExistence type="predicted"/>
<comment type="caution">
    <text evidence="2">The sequence shown here is derived from an EMBL/GenBank/DDBJ whole genome shotgun (WGS) entry which is preliminary data.</text>
</comment>
<feature type="compositionally biased region" description="Basic and acidic residues" evidence="1">
    <location>
        <begin position="159"/>
        <end position="183"/>
    </location>
</feature>
<feature type="compositionally biased region" description="Polar residues" evidence="1">
    <location>
        <begin position="22"/>
        <end position="31"/>
    </location>
</feature>
<protein>
    <submittedName>
        <fullName evidence="2">Uncharacterized protein</fullName>
    </submittedName>
</protein>
<feature type="compositionally biased region" description="Basic and acidic residues" evidence="1">
    <location>
        <begin position="91"/>
        <end position="128"/>
    </location>
</feature>
<dbReference type="AlphaFoldDB" id="A0A0R0M1D7"/>
<evidence type="ECO:0000313" key="2">
    <source>
        <dbReference type="EMBL" id="KRH95144.1"/>
    </source>
</evidence>
<name>A0A0R0M1D7_9MICR</name>
<feature type="region of interest" description="Disordered" evidence="1">
    <location>
        <begin position="55"/>
        <end position="183"/>
    </location>
</feature>
<feature type="region of interest" description="Disordered" evidence="1">
    <location>
        <begin position="20"/>
        <end position="43"/>
    </location>
</feature>
<feature type="compositionally biased region" description="Polar residues" evidence="1">
    <location>
        <begin position="59"/>
        <end position="79"/>
    </location>
</feature>
<feature type="region of interest" description="Disordered" evidence="1">
    <location>
        <begin position="335"/>
        <end position="356"/>
    </location>
</feature>
<keyword evidence="3" id="KW-1185">Reference proteome</keyword>
<dbReference type="Proteomes" id="UP000051530">
    <property type="component" value="Unassembled WGS sequence"/>
</dbReference>
<evidence type="ECO:0000313" key="3">
    <source>
        <dbReference type="Proteomes" id="UP000051530"/>
    </source>
</evidence>
<gene>
    <name evidence="2" type="ORF">M153_2500047491</name>
</gene>
<dbReference type="VEuPathDB" id="MicrosporidiaDB:M153_2500047491"/>